<dbReference type="Pfam" id="PF13673">
    <property type="entry name" value="Acetyltransf_10"/>
    <property type="match status" value="1"/>
</dbReference>
<dbReference type="EMBL" id="QJJY01000001">
    <property type="protein sequence ID" value="PXX40910.1"/>
    <property type="molecule type" value="Genomic_DNA"/>
</dbReference>
<dbReference type="Gene3D" id="3.40.630.30">
    <property type="match status" value="1"/>
</dbReference>
<sequence>MKTRIWGKCVSMQGVLIAVAVTVASAAMPRHASAEIECRPVTVKTGKQLNNTWGKDLHRLESNGGVDTIVNRMCRPDWARADDYWLYGNYYPLHDDPHTQQREGADLFVKSRPNQPELTRYLCKDTGANGATPYDKATPVGVFAYETFKTDESRKKATDIAKQVELHVLCVAPAAREKGLGIRILNEAVQRMTEGVNHDKKVRMQLTSHVKAQGFYDRLDMTCREEQASDSTARVYERTLKPGDRIKRRDAMYYVDWNDGGQCRRVTFGCGNRNEYEQLRLRAFDSEDGFENSDDAAHVNGTLVAGAFAHANGCNAESEEIGYDEVIRKLGGHGQ</sequence>
<feature type="domain" description="N-acetyltransferase" evidence="2">
    <location>
        <begin position="161"/>
        <end position="221"/>
    </location>
</feature>
<dbReference type="InterPro" id="IPR016181">
    <property type="entry name" value="Acyl_CoA_acyltransferase"/>
</dbReference>
<feature type="signal peptide" evidence="1">
    <location>
        <begin position="1"/>
        <end position="26"/>
    </location>
</feature>
<accession>A0A318J2J6</accession>
<gene>
    <name evidence="3" type="ORF">NA66_1001520</name>
</gene>
<keyword evidence="3" id="KW-0808">Transferase</keyword>
<name>A0A318J2J6_BURPY</name>
<evidence type="ECO:0000313" key="3">
    <source>
        <dbReference type="EMBL" id="PXX40910.1"/>
    </source>
</evidence>
<dbReference type="GO" id="GO:0016747">
    <property type="term" value="F:acyltransferase activity, transferring groups other than amino-acyl groups"/>
    <property type="evidence" value="ECO:0007669"/>
    <property type="project" value="InterPro"/>
</dbReference>
<evidence type="ECO:0000256" key="1">
    <source>
        <dbReference type="SAM" id="SignalP"/>
    </source>
</evidence>
<dbReference type="InterPro" id="IPR000182">
    <property type="entry name" value="GNAT_dom"/>
</dbReference>
<protein>
    <submittedName>
        <fullName evidence="3">Acetyltransferase (GNAT) family protein</fullName>
    </submittedName>
</protein>
<feature type="chain" id="PRO_5016451448" evidence="1">
    <location>
        <begin position="27"/>
        <end position="335"/>
    </location>
</feature>
<dbReference type="AlphaFoldDB" id="A0A318J2J6"/>
<organism evidence="3 4">
    <name type="scientific">Burkholderia pyrrocinia</name>
    <name type="common">Pseudomonas pyrrocinia</name>
    <dbReference type="NCBI Taxonomy" id="60550"/>
    <lineage>
        <taxon>Bacteria</taxon>
        <taxon>Pseudomonadati</taxon>
        <taxon>Pseudomonadota</taxon>
        <taxon>Betaproteobacteria</taxon>
        <taxon>Burkholderiales</taxon>
        <taxon>Burkholderiaceae</taxon>
        <taxon>Burkholderia</taxon>
        <taxon>Burkholderia cepacia complex</taxon>
    </lineage>
</organism>
<evidence type="ECO:0000313" key="4">
    <source>
        <dbReference type="Proteomes" id="UP000247755"/>
    </source>
</evidence>
<reference evidence="3 4" key="1">
    <citation type="submission" date="2018-05" db="EMBL/GenBank/DDBJ databases">
        <title>Comparative genomics of bacterial root endophytes of switchgrass collected from native prairies over two seasons.</title>
        <authorList>
            <person name="Tang Y."/>
        </authorList>
    </citation>
    <scope>NUCLEOTIDE SEQUENCE [LARGE SCALE GENOMIC DNA]</scope>
    <source>
        <strain evidence="3 4">NFIX32</strain>
    </source>
</reference>
<dbReference type="RefSeq" id="WP_177318344.1">
    <property type="nucleotide sequence ID" value="NZ_QJJY01000001.1"/>
</dbReference>
<proteinExistence type="predicted"/>
<comment type="caution">
    <text evidence="3">The sequence shown here is derived from an EMBL/GenBank/DDBJ whole genome shotgun (WGS) entry which is preliminary data.</text>
</comment>
<dbReference type="SUPFAM" id="SSF55729">
    <property type="entry name" value="Acyl-CoA N-acyltransferases (Nat)"/>
    <property type="match status" value="1"/>
</dbReference>
<keyword evidence="1" id="KW-0732">Signal</keyword>
<dbReference type="Proteomes" id="UP000247755">
    <property type="component" value="Unassembled WGS sequence"/>
</dbReference>
<evidence type="ECO:0000259" key="2">
    <source>
        <dbReference type="Pfam" id="PF13673"/>
    </source>
</evidence>